<keyword evidence="3" id="KW-1185">Reference proteome</keyword>
<dbReference type="EMBL" id="KQ965783">
    <property type="protein sequence ID" value="KXS12991.1"/>
    <property type="molecule type" value="Genomic_DNA"/>
</dbReference>
<dbReference type="Proteomes" id="UP000070544">
    <property type="component" value="Unassembled WGS sequence"/>
</dbReference>
<feature type="compositionally biased region" description="Low complexity" evidence="1">
    <location>
        <begin position="93"/>
        <end position="108"/>
    </location>
</feature>
<dbReference type="AlphaFoldDB" id="A0A139A850"/>
<gene>
    <name evidence="2" type="ORF">M427DRAFT_34413</name>
</gene>
<protein>
    <submittedName>
        <fullName evidence="2">Uncharacterized protein</fullName>
    </submittedName>
</protein>
<dbReference type="OrthoDB" id="2146479at2759"/>
<reference evidence="2 3" key="1">
    <citation type="journal article" date="2015" name="Genome Biol. Evol.">
        <title>Phylogenomic analyses indicate that early fungi evolved digesting cell walls of algal ancestors of land plants.</title>
        <authorList>
            <person name="Chang Y."/>
            <person name="Wang S."/>
            <person name="Sekimoto S."/>
            <person name="Aerts A.L."/>
            <person name="Choi C."/>
            <person name="Clum A."/>
            <person name="LaButti K.M."/>
            <person name="Lindquist E.A."/>
            <person name="Yee Ngan C."/>
            <person name="Ohm R.A."/>
            <person name="Salamov A.A."/>
            <person name="Grigoriev I.V."/>
            <person name="Spatafora J.W."/>
            <person name="Berbee M.L."/>
        </authorList>
    </citation>
    <scope>NUCLEOTIDE SEQUENCE [LARGE SCALE GENOMIC DNA]</scope>
    <source>
        <strain evidence="2 3">JEL478</strain>
    </source>
</reference>
<evidence type="ECO:0000256" key="1">
    <source>
        <dbReference type="SAM" id="MobiDB-lite"/>
    </source>
</evidence>
<sequence length="213" mass="23198">MLPVLMMSGAKGGWPQHLARELTHAPRTPVQSHIRKGDLPVDTNGIYLLLKDPQGTSALSNQLDAKRSGITTGMDFDSPTSSTRGSETPTCADPTGSSTNPDTDPTTTAWNDHPDGTNDGEENSDNCAYTYGAAYLDFLGYWYNNEWNGRKFLIQQNWDPEKQLCGGASAWLAAPGLMIDVFSSHAFAKVGTKIPSRAKMPHFLAEPKSPPYH</sequence>
<evidence type="ECO:0000313" key="2">
    <source>
        <dbReference type="EMBL" id="KXS12991.1"/>
    </source>
</evidence>
<name>A0A139A850_GONPJ</name>
<accession>A0A139A850</accession>
<feature type="compositionally biased region" description="Polar residues" evidence="1">
    <location>
        <begin position="78"/>
        <end position="89"/>
    </location>
</feature>
<evidence type="ECO:0000313" key="3">
    <source>
        <dbReference type="Proteomes" id="UP000070544"/>
    </source>
</evidence>
<feature type="region of interest" description="Disordered" evidence="1">
    <location>
        <begin position="69"/>
        <end position="123"/>
    </location>
</feature>
<organism evidence="2 3">
    <name type="scientific">Gonapodya prolifera (strain JEL478)</name>
    <name type="common">Monoblepharis prolifera</name>
    <dbReference type="NCBI Taxonomy" id="1344416"/>
    <lineage>
        <taxon>Eukaryota</taxon>
        <taxon>Fungi</taxon>
        <taxon>Fungi incertae sedis</taxon>
        <taxon>Chytridiomycota</taxon>
        <taxon>Chytridiomycota incertae sedis</taxon>
        <taxon>Monoblepharidomycetes</taxon>
        <taxon>Monoblepharidales</taxon>
        <taxon>Gonapodyaceae</taxon>
        <taxon>Gonapodya</taxon>
    </lineage>
</organism>
<proteinExistence type="predicted"/>